<dbReference type="STRING" id="1069083.GCA_000371805_00469"/>
<keyword evidence="2" id="KW-0472">Membrane</keyword>
<dbReference type="Proteomes" id="UP000053695">
    <property type="component" value="Unassembled WGS sequence"/>
</dbReference>
<dbReference type="InterPro" id="IPR036721">
    <property type="entry name" value="RCK_C_sf"/>
</dbReference>
<dbReference type="AlphaFoldDB" id="N6VXX9"/>
<reference evidence="5 6" key="1">
    <citation type="journal article" date="2013" name="Genome Announc.">
        <title>Draft Genome Sequence of a Highly Flagellated, Fast-Swimming Archaeon, Methanocaldococcus villosus Strain KIN24-T80 (DSM 22612).</title>
        <authorList>
            <person name="Thennarasu S."/>
            <person name="Polireddy D."/>
            <person name="Antony A."/>
            <person name="Yada M.R."/>
            <person name="Algarawi S."/>
            <person name="Sivakumar N."/>
        </authorList>
    </citation>
    <scope>NUCLEOTIDE SEQUENCE [LARGE SCALE GENOMIC DNA]</scope>
    <source>
        <strain evidence="5 6">KIN24-T80</strain>
    </source>
</reference>
<dbReference type="GO" id="GO:0006813">
    <property type="term" value="P:potassium ion transport"/>
    <property type="evidence" value="ECO:0007669"/>
    <property type="project" value="InterPro"/>
</dbReference>
<dbReference type="OrthoDB" id="43518at2157"/>
<evidence type="ECO:0000256" key="1">
    <source>
        <dbReference type="ARBA" id="ARBA00004651"/>
    </source>
</evidence>
<comment type="caution">
    <text evidence="5">The sequence shown here is derived from an EMBL/GenBank/DDBJ whole genome shotgun (WGS) entry which is preliminary data.</text>
</comment>
<dbReference type="Gene3D" id="3.30.70.1450">
    <property type="entry name" value="Regulator of K+ conductance, C-terminal domain"/>
    <property type="match status" value="1"/>
</dbReference>
<dbReference type="Gene3D" id="1.10.287.70">
    <property type="match status" value="1"/>
</dbReference>
<dbReference type="Pfam" id="PF07885">
    <property type="entry name" value="Ion_trans_2"/>
    <property type="match status" value="1"/>
</dbReference>
<dbReference type="Pfam" id="PF02080">
    <property type="entry name" value="TrkA_C"/>
    <property type="match status" value="1"/>
</dbReference>
<evidence type="ECO:0000313" key="6">
    <source>
        <dbReference type="Proteomes" id="UP000053695"/>
    </source>
</evidence>
<evidence type="ECO:0000259" key="4">
    <source>
        <dbReference type="PROSITE" id="PS51202"/>
    </source>
</evidence>
<dbReference type="PATRIC" id="fig|1069083.5.peg.1000"/>
<organism evidence="5 6">
    <name type="scientific">Methanocaldococcus villosus KIN24-T80</name>
    <dbReference type="NCBI Taxonomy" id="1069083"/>
    <lineage>
        <taxon>Archaea</taxon>
        <taxon>Methanobacteriati</taxon>
        <taxon>Methanobacteriota</taxon>
        <taxon>Methanomada group</taxon>
        <taxon>Methanococci</taxon>
        <taxon>Methanococcales</taxon>
        <taxon>Methanocaldococcaceae</taxon>
        <taxon>Methanocaldococcus</taxon>
    </lineage>
</organism>
<keyword evidence="2" id="KW-0812">Transmembrane</keyword>
<dbReference type="GO" id="GO:0005886">
    <property type="term" value="C:plasma membrane"/>
    <property type="evidence" value="ECO:0007669"/>
    <property type="project" value="UniProtKB-SubCell"/>
</dbReference>
<dbReference type="GO" id="GO:0008324">
    <property type="term" value="F:monoatomic cation transmembrane transporter activity"/>
    <property type="evidence" value="ECO:0007669"/>
    <property type="project" value="InterPro"/>
</dbReference>
<feature type="domain" description="RCK C-terminal" evidence="4">
    <location>
        <begin position="247"/>
        <end position="332"/>
    </location>
</feature>
<sequence length="332" mass="36936">MQDSIKKIFFGILSLLLLIFIQTLVYSSIEGWDLFTSFYVSVITISTVGYGDFVPKTFLGRVVTIIYIFVGVGLVAYTLSNVASFLIEGHFKKIFKMRKMIEKIKKLKDHYIVCGYGRLGRVVVDELKKSNIPYVVIDINEDVLKEAVEMDNDLICIVGDATLEETLEKANIRKAKGLISVVGSDAENVFITLTAKSLNPNIFVVAKADKSSTLDKLIKAGADRAICPYIVGGMEIAKIAINPEILEFIHSLVANEEDMEVRRLTIKNEALDGKTLRESKIREKTGATILAIKKGNKMITSPPPEVKLNVGDVVYAFGKREQLEKLSKYLEG</sequence>
<dbReference type="SUPFAM" id="SSF116726">
    <property type="entry name" value="TrkA C-terminal domain-like"/>
    <property type="match status" value="1"/>
</dbReference>
<keyword evidence="6" id="KW-1185">Reference proteome</keyword>
<keyword evidence="2" id="KW-1133">Transmembrane helix</keyword>
<comment type="subcellular location">
    <subcellularLocation>
        <location evidence="1">Cell membrane</location>
        <topology evidence="1">Multi-pass membrane protein</topology>
    </subcellularLocation>
</comment>
<dbReference type="InterPro" id="IPR006037">
    <property type="entry name" value="RCK_C"/>
</dbReference>
<protein>
    <submittedName>
        <fullName evidence="5">TrkA-N domain-containing protein</fullName>
    </submittedName>
</protein>
<dbReference type="PROSITE" id="PS51201">
    <property type="entry name" value="RCK_N"/>
    <property type="match status" value="1"/>
</dbReference>
<dbReference type="EMBL" id="APMM01000031">
    <property type="protein sequence ID" value="ENN95992.1"/>
    <property type="molecule type" value="Genomic_DNA"/>
</dbReference>
<dbReference type="InterPro" id="IPR050721">
    <property type="entry name" value="Trk_Ktr_HKT_K-transport"/>
</dbReference>
<dbReference type="Gene3D" id="3.40.50.720">
    <property type="entry name" value="NAD(P)-binding Rossmann-like Domain"/>
    <property type="match status" value="1"/>
</dbReference>
<evidence type="ECO:0000313" key="5">
    <source>
        <dbReference type="EMBL" id="ENN95992.1"/>
    </source>
</evidence>
<accession>N6VXX9</accession>
<evidence type="ECO:0000259" key="3">
    <source>
        <dbReference type="PROSITE" id="PS51201"/>
    </source>
</evidence>
<proteinExistence type="predicted"/>
<dbReference type="RefSeq" id="WP_004592154.1">
    <property type="nucleotide sequence ID" value="NZ_APMM01000031.1"/>
</dbReference>
<dbReference type="SUPFAM" id="SSF51735">
    <property type="entry name" value="NAD(P)-binding Rossmann-fold domains"/>
    <property type="match status" value="1"/>
</dbReference>
<name>N6VXX9_9EURY</name>
<dbReference type="InterPro" id="IPR013099">
    <property type="entry name" value="K_chnl_dom"/>
</dbReference>
<dbReference type="InterPro" id="IPR003148">
    <property type="entry name" value="RCK_N"/>
</dbReference>
<dbReference type="Pfam" id="PF02254">
    <property type="entry name" value="TrkA_N"/>
    <property type="match status" value="1"/>
</dbReference>
<gene>
    <name evidence="5" type="ORF">J422_05100</name>
</gene>
<dbReference type="PANTHER" id="PTHR43833">
    <property type="entry name" value="POTASSIUM CHANNEL PROTEIN 2-RELATED-RELATED"/>
    <property type="match status" value="1"/>
</dbReference>
<dbReference type="SUPFAM" id="SSF81324">
    <property type="entry name" value="Voltage-gated potassium channels"/>
    <property type="match status" value="1"/>
</dbReference>
<dbReference type="InterPro" id="IPR036291">
    <property type="entry name" value="NAD(P)-bd_dom_sf"/>
</dbReference>
<feature type="domain" description="RCK N-terminal" evidence="3">
    <location>
        <begin position="108"/>
        <end position="230"/>
    </location>
</feature>
<dbReference type="PANTHER" id="PTHR43833:SF13">
    <property type="entry name" value="POTASSIUM CHANNEL PROTEIN 2-RELATED"/>
    <property type="match status" value="1"/>
</dbReference>
<dbReference type="PROSITE" id="PS51202">
    <property type="entry name" value="RCK_C"/>
    <property type="match status" value="1"/>
</dbReference>
<feature type="transmembrane region" description="Helical" evidence="2">
    <location>
        <begin position="65"/>
        <end position="87"/>
    </location>
</feature>
<evidence type="ECO:0000256" key="2">
    <source>
        <dbReference type="SAM" id="Phobius"/>
    </source>
</evidence>